<name>A0ABR7LXI2_9ACTN</name>
<evidence type="ECO:0000313" key="4">
    <source>
        <dbReference type="Proteomes" id="UP000805614"/>
    </source>
</evidence>
<feature type="compositionally biased region" description="Pro residues" evidence="1">
    <location>
        <begin position="11"/>
        <end position="20"/>
    </location>
</feature>
<comment type="caution">
    <text evidence="3">The sequence shown here is derived from an EMBL/GenBank/DDBJ whole genome shotgun (WGS) entry which is preliminary data.</text>
</comment>
<sequence>MSYPYPHDPSQQPPAGPPPGGWGGVPQGPVPPPGGPGWQHRQMMPGGPGMPPGPPYGPPPSGGSNTGLIIGLVAGGAFMIVVVLAVVLVAVRGGDPEPSPTVRTSTSGAPVAGAELKPNEYDGDPSWSLWDPLNDRSNDSAPLSAEEVFGSRDSSSVEDSRKNLYTVLGNGGRLDTDCAQAVWGEALRSALRSHGCTQAVRGVYTDSSRRVVGHVAVFNLRDVTSADQFIKDLDPATGKGFLVPLSGQPSPVERFGTGYSGADAGAYGHLVVVSWVGYTDGTNDSSSSLDAIAPRSAVERAAKNFLFSRVTRAR</sequence>
<evidence type="ECO:0000313" key="3">
    <source>
        <dbReference type="EMBL" id="MBC6469197.1"/>
    </source>
</evidence>
<feature type="region of interest" description="Disordered" evidence="1">
    <location>
        <begin position="93"/>
        <end position="127"/>
    </location>
</feature>
<dbReference type="EMBL" id="JABVEC010000024">
    <property type="protein sequence ID" value="MBC6469197.1"/>
    <property type="molecule type" value="Genomic_DNA"/>
</dbReference>
<feature type="region of interest" description="Disordered" evidence="1">
    <location>
        <begin position="1"/>
        <end position="61"/>
    </location>
</feature>
<reference evidence="3 4" key="1">
    <citation type="submission" date="2020-06" db="EMBL/GenBank/DDBJ databases">
        <title>Actinomadura xiongansis sp. nov., isolated from soil of Baiyangdian.</title>
        <authorList>
            <person name="Zhang X."/>
        </authorList>
    </citation>
    <scope>NUCLEOTIDE SEQUENCE [LARGE SCALE GENOMIC DNA]</scope>
    <source>
        <strain evidence="3 4">HBUM206468</strain>
    </source>
</reference>
<protein>
    <submittedName>
        <fullName evidence="3">Uncharacterized protein</fullName>
    </submittedName>
</protein>
<organism evidence="3 4">
    <name type="scientific">Actinomadura alba</name>
    <dbReference type="NCBI Taxonomy" id="406431"/>
    <lineage>
        <taxon>Bacteria</taxon>
        <taxon>Bacillati</taxon>
        <taxon>Actinomycetota</taxon>
        <taxon>Actinomycetes</taxon>
        <taxon>Streptosporangiales</taxon>
        <taxon>Thermomonosporaceae</taxon>
        <taxon>Actinomadura</taxon>
    </lineage>
</organism>
<evidence type="ECO:0000256" key="2">
    <source>
        <dbReference type="SAM" id="Phobius"/>
    </source>
</evidence>
<accession>A0ABR7LXI2</accession>
<evidence type="ECO:0000256" key="1">
    <source>
        <dbReference type="SAM" id="MobiDB-lite"/>
    </source>
</evidence>
<keyword evidence="2" id="KW-0472">Membrane</keyword>
<proteinExistence type="predicted"/>
<keyword evidence="2" id="KW-0812">Transmembrane</keyword>
<keyword evidence="4" id="KW-1185">Reference proteome</keyword>
<gene>
    <name evidence="3" type="ORF">HKK74_27420</name>
</gene>
<feature type="compositionally biased region" description="Pro residues" evidence="1">
    <location>
        <begin position="48"/>
        <end position="61"/>
    </location>
</feature>
<keyword evidence="2" id="KW-1133">Transmembrane helix</keyword>
<dbReference type="RefSeq" id="WP_187246236.1">
    <property type="nucleotide sequence ID" value="NZ_BAAAOK010000015.1"/>
</dbReference>
<feature type="transmembrane region" description="Helical" evidence="2">
    <location>
        <begin position="68"/>
        <end position="91"/>
    </location>
</feature>
<dbReference type="Proteomes" id="UP000805614">
    <property type="component" value="Unassembled WGS sequence"/>
</dbReference>